<dbReference type="AlphaFoldDB" id="A0A0B7B8D2"/>
<organism evidence="1">
    <name type="scientific">Arion vulgaris</name>
    <dbReference type="NCBI Taxonomy" id="1028688"/>
    <lineage>
        <taxon>Eukaryota</taxon>
        <taxon>Metazoa</taxon>
        <taxon>Spiralia</taxon>
        <taxon>Lophotrochozoa</taxon>
        <taxon>Mollusca</taxon>
        <taxon>Gastropoda</taxon>
        <taxon>Heterobranchia</taxon>
        <taxon>Euthyneura</taxon>
        <taxon>Panpulmonata</taxon>
        <taxon>Eupulmonata</taxon>
        <taxon>Stylommatophora</taxon>
        <taxon>Helicina</taxon>
        <taxon>Arionoidea</taxon>
        <taxon>Arionidae</taxon>
        <taxon>Arion</taxon>
    </lineage>
</organism>
<proteinExistence type="predicted"/>
<sequence length="82" mass="8950">SVERVKKVYGRSIDGIAPGFIPYSSVPHHRSGRPPAESIAQSANSIALQQSWKSEKNALVHRPTQSIFEPTTFEAHGIADLP</sequence>
<feature type="non-terminal residue" evidence="1">
    <location>
        <position position="1"/>
    </location>
</feature>
<protein>
    <submittedName>
        <fullName evidence="1">Uncharacterized protein</fullName>
    </submittedName>
</protein>
<reference evidence="1" key="1">
    <citation type="submission" date="2014-12" db="EMBL/GenBank/DDBJ databases">
        <title>Insight into the proteome of Arion vulgaris.</title>
        <authorList>
            <person name="Aradska J."/>
            <person name="Bulat T."/>
            <person name="Smidak R."/>
            <person name="Sarate P."/>
            <person name="Gangsoo J."/>
            <person name="Sialana F."/>
            <person name="Bilban M."/>
            <person name="Lubec G."/>
        </authorList>
    </citation>
    <scope>NUCLEOTIDE SEQUENCE</scope>
    <source>
        <tissue evidence="1">Skin</tissue>
    </source>
</reference>
<dbReference type="EMBL" id="HACG01042719">
    <property type="protein sequence ID" value="CEK89584.1"/>
    <property type="molecule type" value="Transcribed_RNA"/>
</dbReference>
<accession>A0A0B7B8D2</accession>
<name>A0A0B7B8D2_9EUPU</name>
<gene>
    <name evidence="1" type="primary">ORF171818</name>
</gene>
<evidence type="ECO:0000313" key="1">
    <source>
        <dbReference type="EMBL" id="CEK89584.1"/>
    </source>
</evidence>